<dbReference type="EMBL" id="LT607413">
    <property type="protein sequence ID" value="SCE99733.1"/>
    <property type="molecule type" value="Genomic_DNA"/>
</dbReference>
<keyword evidence="1" id="KW-0812">Transmembrane</keyword>
<evidence type="ECO:0000313" key="2">
    <source>
        <dbReference type="EMBL" id="SCE99733.1"/>
    </source>
</evidence>
<keyword evidence="1" id="KW-1133">Transmembrane helix</keyword>
<dbReference type="AlphaFoldDB" id="A0A1C4WUB3"/>
<feature type="transmembrane region" description="Helical" evidence="1">
    <location>
        <begin position="12"/>
        <end position="29"/>
    </location>
</feature>
<dbReference type="RefSeq" id="WP_088981781.1">
    <property type="nucleotide sequence ID" value="NZ_LT607413.1"/>
</dbReference>
<reference evidence="3" key="1">
    <citation type="submission" date="2016-06" db="EMBL/GenBank/DDBJ databases">
        <authorList>
            <person name="Varghese N."/>
            <person name="Submissions Spin"/>
        </authorList>
    </citation>
    <scope>NUCLEOTIDE SEQUENCE [LARGE SCALE GENOMIC DNA]</scope>
    <source>
        <strain evidence="3">DSM 43816</strain>
    </source>
</reference>
<sequence>MDSHAEGRSRTGWLAGLTVVAMLASAGWWTSADPGATPGAAMAPRADLVLRAGAASGAASVRAEPPRTGEGARAVVDPATGAVLYLPERYPSGSRVTIDPSSGRVVGFRPGDSEDSSSRLGTVVWREHRLLTDNVREVRRQSATEPGVRYQLLVICDGGDAGDLQVRMGIGRRWDGQRSAGCDGSLYSMGVVAAGGTLSVRIAHPQVGAVELTAMLVALD</sequence>
<organism evidence="2 3">
    <name type="scientific">Micromonospora echinospora</name>
    <name type="common">Micromonospora purpurea</name>
    <dbReference type="NCBI Taxonomy" id="1877"/>
    <lineage>
        <taxon>Bacteria</taxon>
        <taxon>Bacillati</taxon>
        <taxon>Actinomycetota</taxon>
        <taxon>Actinomycetes</taxon>
        <taxon>Micromonosporales</taxon>
        <taxon>Micromonosporaceae</taxon>
        <taxon>Micromonospora</taxon>
    </lineage>
</organism>
<dbReference type="InParanoid" id="A0A1C4WUB3"/>
<proteinExistence type="predicted"/>
<gene>
    <name evidence="2" type="ORF">GA0070618_2496</name>
</gene>
<keyword evidence="1" id="KW-0472">Membrane</keyword>
<evidence type="ECO:0000313" key="3">
    <source>
        <dbReference type="Proteomes" id="UP000198253"/>
    </source>
</evidence>
<accession>A0A1C4WUB3</accession>
<dbReference type="OrthoDB" id="3397798at2"/>
<evidence type="ECO:0000256" key="1">
    <source>
        <dbReference type="SAM" id="Phobius"/>
    </source>
</evidence>
<dbReference type="Proteomes" id="UP000198253">
    <property type="component" value="Chromosome I"/>
</dbReference>
<name>A0A1C4WUB3_MICEC</name>
<protein>
    <submittedName>
        <fullName evidence="2">Uncharacterized protein</fullName>
    </submittedName>
</protein>
<keyword evidence="3" id="KW-1185">Reference proteome</keyword>